<proteinExistence type="predicted"/>
<protein>
    <submittedName>
        <fullName evidence="2">Uncharacterized protein</fullName>
    </submittedName>
</protein>
<organism evidence="2 3">
    <name type="scientific">Aaosphaeria arxii CBS 175.79</name>
    <dbReference type="NCBI Taxonomy" id="1450172"/>
    <lineage>
        <taxon>Eukaryota</taxon>
        <taxon>Fungi</taxon>
        <taxon>Dikarya</taxon>
        <taxon>Ascomycota</taxon>
        <taxon>Pezizomycotina</taxon>
        <taxon>Dothideomycetes</taxon>
        <taxon>Pleosporomycetidae</taxon>
        <taxon>Pleosporales</taxon>
        <taxon>Pleosporales incertae sedis</taxon>
        <taxon>Aaosphaeria</taxon>
    </lineage>
</organism>
<dbReference type="Proteomes" id="UP000799778">
    <property type="component" value="Unassembled WGS sequence"/>
</dbReference>
<name>A0A6A5XNR5_9PLEO</name>
<evidence type="ECO:0000313" key="2">
    <source>
        <dbReference type="EMBL" id="KAF2014539.1"/>
    </source>
</evidence>
<sequence length="563" mass="61090">MSAFVTTTFAPDPACIATDHIWLRSQDCYSLPFGDSPTREACTYFQHGHQQARETNGDFISDSCLPYWGDRATVYTDCPSGYNAVVETSTRNSFHTVFEKQCCPSAFEYSYNVFGTFTTETDGVQQTWSLYDVPKCVSTRIEEVHTEVITVTLGEHNNNEPTATTTTEIKDGNLVFAEAVGVIGPTVYGGGYSECWDRCPYSYEPTPTFEEKFETAPAVTQFSAPSHCLDPENKWIVTTSCYITDAQYTPDWLTCSVTHFGAPNWDNDECYQNRVLYDSPSVVVEGTTSWYSGCPSGYTIASSTIRPFSDEYRHPIGYFDVTTHLGLCCPTAYKFQEGEVKQTETVHDGATYGLFVYAPPRCYATSIEPLSGKEVVLSQWSNTQAWDKRDEDGGPTTVTWNFEHDTMYAMAEQFSYEVFKGTHTCYSPSYTLCSSWLSYYYPDGVGGETPDGWTSPVATITSAEEESGGFSSHDSSSSPFPLETGEGTLTDNMPGSGSRSAGGGSQTGGAGGSSNGGSGASLGSAQGPQETGNPPSAAGRAYGAGSIGLTILMTALAMANAIW</sequence>
<dbReference type="RefSeq" id="XP_033382878.1">
    <property type="nucleotide sequence ID" value="XM_033528258.1"/>
</dbReference>
<gene>
    <name evidence="2" type="ORF">BU24DRAFT_423462</name>
</gene>
<reference evidence="2" key="1">
    <citation type="journal article" date="2020" name="Stud. Mycol.">
        <title>101 Dothideomycetes genomes: a test case for predicting lifestyles and emergence of pathogens.</title>
        <authorList>
            <person name="Haridas S."/>
            <person name="Albert R."/>
            <person name="Binder M."/>
            <person name="Bloem J."/>
            <person name="Labutti K."/>
            <person name="Salamov A."/>
            <person name="Andreopoulos B."/>
            <person name="Baker S."/>
            <person name="Barry K."/>
            <person name="Bills G."/>
            <person name="Bluhm B."/>
            <person name="Cannon C."/>
            <person name="Castanera R."/>
            <person name="Culley D."/>
            <person name="Daum C."/>
            <person name="Ezra D."/>
            <person name="Gonzalez J."/>
            <person name="Henrissat B."/>
            <person name="Kuo A."/>
            <person name="Liang C."/>
            <person name="Lipzen A."/>
            <person name="Lutzoni F."/>
            <person name="Magnuson J."/>
            <person name="Mondo S."/>
            <person name="Nolan M."/>
            <person name="Ohm R."/>
            <person name="Pangilinan J."/>
            <person name="Park H.-J."/>
            <person name="Ramirez L."/>
            <person name="Alfaro M."/>
            <person name="Sun H."/>
            <person name="Tritt A."/>
            <person name="Yoshinaga Y."/>
            <person name="Zwiers L.-H."/>
            <person name="Turgeon B."/>
            <person name="Goodwin S."/>
            <person name="Spatafora J."/>
            <person name="Crous P."/>
            <person name="Grigoriev I."/>
        </authorList>
    </citation>
    <scope>NUCLEOTIDE SEQUENCE</scope>
    <source>
        <strain evidence="2">CBS 175.79</strain>
    </source>
</reference>
<accession>A0A6A5XNR5</accession>
<dbReference type="AlphaFoldDB" id="A0A6A5XNR5"/>
<dbReference type="OrthoDB" id="4588275at2759"/>
<keyword evidence="3" id="KW-1185">Reference proteome</keyword>
<evidence type="ECO:0000313" key="3">
    <source>
        <dbReference type="Proteomes" id="UP000799778"/>
    </source>
</evidence>
<feature type="compositionally biased region" description="Gly residues" evidence="1">
    <location>
        <begin position="500"/>
        <end position="520"/>
    </location>
</feature>
<feature type="region of interest" description="Disordered" evidence="1">
    <location>
        <begin position="463"/>
        <end position="538"/>
    </location>
</feature>
<evidence type="ECO:0000256" key="1">
    <source>
        <dbReference type="SAM" id="MobiDB-lite"/>
    </source>
</evidence>
<feature type="compositionally biased region" description="Low complexity" evidence="1">
    <location>
        <begin position="468"/>
        <end position="481"/>
    </location>
</feature>
<dbReference type="GeneID" id="54285655"/>
<dbReference type="EMBL" id="ML978070">
    <property type="protein sequence ID" value="KAF2014539.1"/>
    <property type="molecule type" value="Genomic_DNA"/>
</dbReference>